<proteinExistence type="predicted"/>
<dbReference type="Proteomes" id="UP000233469">
    <property type="component" value="Unassembled WGS sequence"/>
</dbReference>
<organism evidence="1 2">
    <name type="scientific">Rhizophagus irregularis</name>
    <dbReference type="NCBI Taxonomy" id="588596"/>
    <lineage>
        <taxon>Eukaryota</taxon>
        <taxon>Fungi</taxon>
        <taxon>Fungi incertae sedis</taxon>
        <taxon>Mucoromycota</taxon>
        <taxon>Glomeromycotina</taxon>
        <taxon>Glomeromycetes</taxon>
        <taxon>Glomerales</taxon>
        <taxon>Glomeraceae</taxon>
        <taxon>Rhizophagus</taxon>
    </lineage>
</organism>
<sequence length="59" mass="6854">MIKSAASTRSLRSQSITSELDQLDFYQRNSSNKRKFEDNQFESISNKKIKPIEDENNGK</sequence>
<accession>A0A2N1N6I2</accession>
<protein>
    <submittedName>
        <fullName evidence="1">Uncharacterized protein</fullName>
    </submittedName>
</protein>
<dbReference type="EMBL" id="LLXL01000726">
    <property type="protein sequence ID" value="PKK69439.1"/>
    <property type="molecule type" value="Genomic_DNA"/>
</dbReference>
<reference evidence="1 2" key="1">
    <citation type="submission" date="2016-04" db="EMBL/GenBank/DDBJ databases">
        <title>Genome analyses suggest a sexual origin of heterokaryosis in a supposedly ancient asexual fungus.</title>
        <authorList>
            <person name="Ropars J."/>
            <person name="Sedzielewska K."/>
            <person name="Noel J."/>
            <person name="Charron P."/>
            <person name="Farinelli L."/>
            <person name="Marton T."/>
            <person name="Kruger M."/>
            <person name="Pelin A."/>
            <person name="Brachmann A."/>
            <person name="Corradi N."/>
        </authorList>
    </citation>
    <scope>NUCLEOTIDE SEQUENCE [LARGE SCALE GENOMIC DNA]</scope>
    <source>
        <strain evidence="1 2">C2</strain>
    </source>
</reference>
<name>A0A2N1N6I2_9GLOM</name>
<gene>
    <name evidence="1" type="ORF">RhiirC2_748420</name>
</gene>
<comment type="caution">
    <text evidence="1">The sequence shown here is derived from an EMBL/GenBank/DDBJ whole genome shotgun (WGS) entry which is preliminary data.</text>
</comment>
<dbReference type="AlphaFoldDB" id="A0A2N1N6I2"/>
<reference evidence="1 2" key="2">
    <citation type="submission" date="2017-10" db="EMBL/GenBank/DDBJ databases">
        <title>Extensive intraspecific genome diversity in a model arbuscular mycorrhizal fungus.</title>
        <authorList>
            <person name="Chen E.C.H."/>
            <person name="Morin E."/>
            <person name="Baudet D."/>
            <person name="Noel J."/>
            <person name="Ndikumana S."/>
            <person name="Charron P."/>
            <person name="St-Onge C."/>
            <person name="Giorgi J."/>
            <person name="Grigoriev I.V."/>
            <person name="Roux C."/>
            <person name="Martin F.M."/>
            <person name="Corradi N."/>
        </authorList>
    </citation>
    <scope>NUCLEOTIDE SEQUENCE [LARGE SCALE GENOMIC DNA]</scope>
    <source>
        <strain evidence="1 2">C2</strain>
    </source>
</reference>
<evidence type="ECO:0000313" key="2">
    <source>
        <dbReference type="Proteomes" id="UP000233469"/>
    </source>
</evidence>
<evidence type="ECO:0000313" key="1">
    <source>
        <dbReference type="EMBL" id="PKK69439.1"/>
    </source>
</evidence>